<reference evidence="2" key="2">
    <citation type="submission" date="2024-10" db="UniProtKB">
        <authorList>
            <consortium name="EnsemblProtists"/>
        </authorList>
    </citation>
    <scope>IDENTIFICATION</scope>
</reference>
<dbReference type="HOGENOM" id="CLU_2296991_0_0_1"/>
<proteinExistence type="predicted"/>
<organism evidence="2 3">
    <name type="scientific">Emiliania huxleyi (strain CCMP1516)</name>
    <dbReference type="NCBI Taxonomy" id="280463"/>
    <lineage>
        <taxon>Eukaryota</taxon>
        <taxon>Haptista</taxon>
        <taxon>Haptophyta</taxon>
        <taxon>Prymnesiophyceae</taxon>
        <taxon>Isochrysidales</taxon>
        <taxon>Noelaerhabdaceae</taxon>
        <taxon>Emiliania</taxon>
    </lineage>
</organism>
<keyword evidence="1" id="KW-0732">Signal</keyword>
<sequence length="101" mass="10823">MIVRLLLLLVVSETGVCDVERVDFKSAKAEAAVARIGGSERTVLNLPIEDPSNDSSPLKLVARCRDANVPYVFSDLQAALKSTRGSSVLSAPKLPSLPKLF</sequence>
<feature type="signal peptide" evidence="1">
    <location>
        <begin position="1"/>
        <end position="17"/>
    </location>
</feature>
<dbReference type="AlphaFoldDB" id="A0A0D3KYL4"/>
<dbReference type="PaxDb" id="2903-EOD40849"/>
<dbReference type="GeneID" id="17286119"/>
<reference evidence="3" key="1">
    <citation type="journal article" date="2013" name="Nature">
        <title>Pan genome of the phytoplankton Emiliania underpins its global distribution.</title>
        <authorList>
            <person name="Read B.A."/>
            <person name="Kegel J."/>
            <person name="Klute M.J."/>
            <person name="Kuo A."/>
            <person name="Lefebvre S.C."/>
            <person name="Maumus F."/>
            <person name="Mayer C."/>
            <person name="Miller J."/>
            <person name="Monier A."/>
            <person name="Salamov A."/>
            <person name="Young J."/>
            <person name="Aguilar M."/>
            <person name="Claverie J.M."/>
            <person name="Frickenhaus S."/>
            <person name="Gonzalez K."/>
            <person name="Herman E.K."/>
            <person name="Lin Y.C."/>
            <person name="Napier J."/>
            <person name="Ogata H."/>
            <person name="Sarno A.F."/>
            <person name="Shmutz J."/>
            <person name="Schroeder D."/>
            <person name="de Vargas C."/>
            <person name="Verret F."/>
            <person name="von Dassow P."/>
            <person name="Valentin K."/>
            <person name="Van de Peer Y."/>
            <person name="Wheeler G."/>
            <person name="Dacks J.B."/>
            <person name="Delwiche C.F."/>
            <person name="Dyhrman S.T."/>
            <person name="Glockner G."/>
            <person name="John U."/>
            <person name="Richards T."/>
            <person name="Worden A.Z."/>
            <person name="Zhang X."/>
            <person name="Grigoriev I.V."/>
            <person name="Allen A.E."/>
            <person name="Bidle K."/>
            <person name="Borodovsky M."/>
            <person name="Bowler C."/>
            <person name="Brownlee C."/>
            <person name="Cock J.M."/>
            <person name="Elias M."/>
            <person name="Gladyshev V.N."/>
            <person name="Groth M."/>
            <person name="Guda C."/>
            <person name="Hadaegh A."/>
            <person name="Iglesias-Rodriguez M.D."/>
            <person name="Jenkins J."/>
            <person name="Jones B.M."/>
            <person name="Lawson T."/>
            <person name="Leese F."/>
            <person name="Lindquist E."/>
            <person name="Lobanov A."/>
            <person name="Lomsadze A."/>
            <person name="Malik S.B."/>
            <person name="Marsh M.E."/>
            <person name="Mackinder L."/>
            <person name="Mock T."/>
            <person name="Mueller-Roeber B."/>
            <person name="Pagarete A."/>
            <person name="Parker M."/>
            <person name="Probert I."/>
            <person name="Quesneville H."/>
            <person name="Raines C."/>
            <person name="Rensing S.A."/>
            <person name="Riano-Pachon D.M."/>
            <person name="Richier S."/>
            <person name="Rokitta S."/>
            <person name="Shiraiwa Y."/>
            <person name="Soanes D.M."/>
            <person name="van der Giezen M."/>
            <person name="Wahlund T.M."/>
            <person name="Williams B."/>
            <person name="Wilson W."/>
            <person name="Wolfe G."/>
            <person name="Wurch L.L."/>
        </authorList>
    </citation>
    <scope>NUCLEOTIDE SEQUENCE</scope>
</reference>
<protein>
    <submittedName>
        <fullName evidence="2">Uncharacterized protein</fullName>
    </submittedName>
</protein>
<dbReference type="KEGG" id="ehx:EMIHUDRAFT_222215"/>
<keyword evidence="3" id="KW-1185">Reference proteome</keyword>
<feature type="chain" id="PRO_5044195458" evidence="1">
    <location>
        <begin position="18"/>
        <end position="101"/>
    </location>
</feature>
<name>A0A0D3KYL4_EMIH1</name>
<evidence type="ECO:0000313" key="3">
    <source>
        <dbReference type="Proteomes" id="UP000013827"/>
    </source>
</evidence>
<evidence type="ECO:0000313" key="2">
    <source>
        <dbReference type="EnsemblProtists" id="EOD40849"/>
    </source>
</evidence>
<dbReference type="EnsemblProtists" id="EOD40849">
    <property type="protein sequence ID" value="EOD40849"/>
    <property type="gene ID" value="EMIHUDRAFT_222215"/>
</dbReference>
<dbReference type="RefSeq" id="XP_005793278.1">
    <property type="nucleotide sequence ID" value="XM_005793221.1"/>
</dbReference>
<dbReference type="Proteomes" id="UP000013827">
    <property type="component" value="Unassembled WGS sequence"/>
</dbReference>
<evidence type="ECO:0000256" key="1">
    <source>
        <dbReference type="SAM" id="SignalP"/>
    </source>
</evidence>
<accession>A0A0D3KYL4</accession>